<dbReference type="Proteomes" id="UP000708148">
    <property type="component" value="Unassembled WGS sequence"/>
</dbReference>
<evidence type="ECO:0008006" key="3">
    <source>
        <dbReference type="Google" id="ProtNLM"/>
    </source>
</evidence>
<gene>
    <name evidence="1" type="ORF">OSTQU699_LOCUS9767</name>
</gene>
<dbReference type="Pfam" id="PF00612">
    <property type="entry name" value="IQ"/>
    <property type="match status" value="1"/>
</dbReference>
<dbReference type="Gene3D" id="1.20.5.190">
    <property type="match status" value="1"/>
</dbReference>
<reference evidence="1" key="1">
    <citation type="submission" date="2020-12" db="EMBL/GenBank/DDBJ databases">
        <authorList>
            <person name="Iha C."/>
        </authorList>
    </citation>
    <scope>NUCLEOTIDE SEQUENCE</scope>
</reference>
<dbReference type="EMBL" id="CAJHUC010002812">
    <property type="protein sequence ID" value="CAD7704412.1"/>
    <property type="molecule type" value="Genomic_DNA"/>
</dbReference>
<protein>
    <recommendedName>
        <fullName evidence="3">IQ motif, EF-hand binding site</fullName>
    </recommendedName>
</protein>
<evidence type="ECO:0000313" key="2">
    <source>
        <dbReference type="Proteomes" id="UP000708148"/>
    </source>
</evidence>
<name>A0A8S1JEN9_9CHLO</name>
<dbReference type="InterPro" id="IPR000048">
    <property type="entry name" value="IQ_motif_EF-hand-BS"/>
</dbReference>
<keyword evidence="2" id="KW-1185">Reference proteome</keyword>
<accession>A0A8S1JEN9</accession>
<dbReference type="CDD" id="cd23767">
    <property type="entry name" value="IQCD"/>
    <property type="match status" value="1"/>
</dbReference>
<proteinExistence type="predicted"/>
<dbReference type="PROSITE" id="PS50096">
    <property type="entry name" value="IQ"/>
    <property type="match status" value="1"/>
</dbReference>
<sequence>MPKRFREVAEEGGAASCSCVYLDTNTRVRVPPRRHRNLREIYQKLGLIHRRLYSDDLGAVRRPSHIRPHCHIGQVIGLKNNACRDLGAVLCSISAAFVAASGGQAAGQWEAAVNHPSGSSAEPGDLAETWRGCVTGSRLADTLNVDTFVEGCLSNGFPAEQDGKEMLQRLRQSLLGQIEELEVGRRICRTRKSEIMKDMDADPHEIEGLLSSIRCGHNRSFSTPPASLVDSLSCVDMGQLTGCTLTDLGDCVAGRDIIQTLKAGIRAVYNVVTTMSDCLNSKRWSVGIPAAQRCVRKLQEFALKRRASKQQSAMESAAVLIQSAWRGACVRHWFLPYRWKANTMATKIQRAWRTRGSSQAASTEPHVVCTHKCTCPEPSAVGDAQDHGVLGQYSEALKPVWTAMGRANSVPAGGRRKSGSLWSIVRQWPGFTEPEPSMGTCPESGVVSDIEEGIAGQVEIGRSQPNNKEDSKVWKQLKEVAVDGVSDDHVSLPRDTNMPHCGCAKDADNLCN</sequence>
<dbReference type="AlphaFoldDB" id="A0A8S1JEN9"/>
<evidence type="ECO:0000313" key="1">
    <source>
        <dbReference type="EMBL" id="CAD7704412.1"/>
    </source>
</evidence>
<organism evidence="1 2">
    <name type="scientific">Ostreobium quekettii</name>
    <dbReference type="NCBI Taxonomy" id="121088"/>
    <lineage>
        <taxon>Eukaryota</taxon>
        <taxon>Viridiplantae</taxon>
        <taxon>Chlorophyta</taxon>
        <taxon>core chlorophytes</taxon>
        <taxon>Ulvophyceae</taxon>
        <taxon>TCBD clade</taxon>
        <taxon>Bryopsidales</taxon>
        <taxon>Ostreobineae</taxon>
        <taxon>Ostreobiaceae</taxon>
        <taxon>Ostreobium</taxon>
    </lineage>
</organism>
<comment type="caution">
    <text evidence="1">The sequence shown here is derived from an EMBL/GenBank/DDBJ whole genome shotgun (WGS) entry which is preliminary data.</text>
</comment>